<dbReference type="GO" id="GO:0005576">
    <property type="term" value="C:extracellular region"/>
    <property type="evidence" value="ECO:0007669"/>
    <property type="project" value="TreeGrafter"/>
</dbReference>
<dbReference type="EMBL" id="AP022314">
    <property type="protein sequence ID" value="BBU21249.1"/>
    <property type="molecule type" value="Genomic_DNA"/>
</dbReference>
<dbReference type="Pfam" id="PF02470">
    <property type="entry name" value="MlaD"/>
    <property type="match status" value="1"/>
</dbReference>
<keyword evidence="2" id="KW-1133">Transmembrane helix</keyword>
<evidence type="ECO:0000256" key="1">
    <source>
        <dbReference type="SAM" id="MobiDB-lite"/>
    </source>
</evidence>
<organism evidence="4 5">
    <name type="scientific">Mycobacterium xenopi</name>
    <dbReference type="NCBI Taxonomy" id="1789"/>
    <lineage>
        <taxon>Bacteria</taxon>
        <taxon>Bacillati</taxon>
        <taxon>Actinomycetota</taxon>
        <taxon>Actinomycetes</taxon>
        <taxon>Mycobacteriales</taxon>
        <taxon>Mycobacteriaceae</taxon>
        <taxon>Mycobacterium</taxon>
    </lineage>
</organism>
<evidence type="ECO:0000256" key="2">
    <source>
        <dbReference type="SAM" id="Phobius"/>
    </source>
</evidence>
<reference evidence="4 5" key="1">
    <citation type="submission" date="2019-12" db="EMBL/GenBank/DDBJ databases">
        <title>Complete genome sequence of Mycolicibacterium xenopi str. JCM15661T.</title>
        <authorList>
            <person name="Yoshida M."/>
            <person name="Fukano H."/>
            <person name="Asakura T."/>
            <person name="Hoshino Y."/>
        </authorList>
    </citation>
    <scope>NUCLEOTIDE SEQUENCE [LARGE SCALE GENOMIC DNA]</scope>
    <source>
        <strain evidence="4 5">JCM 15661T</strain>
    </source>
</reference>
<evidence type="ECO:0000259" key="3">
    <source>
        <dbReference type="Pfam" id="PF02470"/>
    </source>
</evidence>
<dbReference type="InterPro" id="IPR003399">
    <property type="entry name" value="Mce/MlaD"/>
</dbReference>
<keyword evidence="2" id="KW-0812">Transmembrane</keyword>
<dbReference type="KEGG" id="mxe:MYXE_10380"/>
<dbReference type="AlphaFoldDB" id="A0AAD1LZT0"/>
<keyword evidence="2" id="KW-0472">Membrane</keyword>
<sequence length="332" mass="35900">MRRPTGMLAVLIAGVVTVSSCSMIDVNSLPQPGKSYRDGYDIVLAFDNVLNLPLRAKVVLNGVTVGVVTNVALKTQEVDVTARIGSGTVVPSDTEASLQQATVLGDIYVALERPHAGGSPAPALGPGGRIPRSQTTSPPQLEDTIASLANFVSSGSIQRMQNTVIRLNRLTPPPTEVRRLTSRVVDDLTDLSDNIDRVDQLLDGVSRTAEVLHARIPQLQDYFSPRGQLAIARSMSFYRYLATLLPGVGSIALGGYWLVPLLNSLGNTFAALFQRSKIAFEEEIPKYRKLFTDFFLPEDKYPAINITSIIGPDGREMSGNVQDVLRILGAMP</sequence>
<dbReference type="PANTHER" id="PTHR33371">
    <property type="entry name" value="INTERMEMBRANE PHOSPHOLIPID TRANSPORT SYSTEM BINDING PROTEIN MLAD-RELATED"/>
    <property type="match status" value="1"/>
</dbReference>
<dbReference type="PROSITE" id="PS51257">
    <property type="entry name" value="PROKAR_LIPOPROTEIN"/>
    <property type="match status" value="1"/>
</dbReference>
<feature type="transmembrane region" description="Helical" evidence="2">
    <location>
        <begin position="237"/>
        <end position="259"/>
    </location>
</feature>
<dbReference type="Proteomes" id="UP000464624">
    <property type="component" value="Chromosome"/>
</dbReference>
<dbReference type="InterPro" id="IPR052336">
    <property type="entry name" value="MlaD_Phospholipid_Transporter"/>
</dbReference>
<evidence type="ECO:0000313" key="4">
    <source>
        <dbReference type="EMBL" id="BBU21249.1"/>
    </source>
</evidence>
<proteinExistence type="predicted"/>
<feature type="region of interest" description="Disordered" evidence="1">
    <location>
        <begin position="118"/>
        <end position="139"/>
    </location>
</feature>
<accession>A0AAD1LZT0</accession>
<feature type="domain" description="Mce/MlaD" evidence="3">
    <location>
        <begin position="38"/>
        <end position="112"/>
    </location>
</feature>
<dbReference type="PANTHER" id="PTHR33371:SF15">
    <property type="entry name" value="LIPOPROTEIN LPRN"/>
    <property type="match status" value="1"/>
</dbReference>
<dbReference type="RefSeq" id="WP_172468545.1">
    <property type="nucleotide sequence ID" value="NZ_JAQGFX010000013.1"/>
</dbReference>
<protein>
    <submittedName>
        <fullName evidence="4">Mce family protein</fullName>
    </submittedName>
</protein>
<evidence type="ECO:0000313" key="5">
    <source>
        <dbReference type="Proteomes" id="UP000464624"/>
    </source>
</evidence>
<gene>
    <name evidence="4" type="ORF">MYXE_10380</name>
</gene>
<name>A0AAD1LZT0_MYCXE</name>